<evidence type="ECO:0000259" key="9">
    <source>
        <dbReference type="PROSITE" id="PS50262"/>
    </source>
</evidence>
<dbReference type="SUPFAM" id="SSF81321">
    <property type="entry name" value="Family A G protein-coupled receptor-like"/>
    <property type="match status" value="1"/>
</dbReference>
<dbReference type="STRING" id="9402.L5L3Y4"/>
<dbReference type="PROSITE" id="PS50262">
    <property type="entry name" value="G_PROTEIN_RECEP_F1_2"/>
    <property type="match status" value="1"/>
</dbReference>
<keyword evidence="2" id="KW-1003">Cell membrane</keyword>
<keyword evidence="11" id="KW-1185">Reference proteome</keyword>
<organism evidence="10 11">
    <name type="scientific">Pteropus alecto</name>
    <name type="common">Black flying fox</name>
    <dbReference type="NCBI Taxonomy" id="9402"/>
    <lineage>
        <taxon>Eukaryota</taxon>
        <taxon>Metazoa</taxon>
        <taxon>Chordata</taxon>
        <taxon>Craniata</taxon>
        <taxon>Vertebrata</taxon>
        <taxon>Euteleostomi</taxon>
        <taxon>Mammalia</taxon>
        <taxon>Eutheria</taxon>
        <taxon>Laurasiatheria</taxon>
        <taxon>Chiroptera</taxon>
        <taxon>Yinpterochiroptera</taxon>
        <taxon>Pteropodoidea</taxon>
        <taxon>Pteropodidae</taxon>
        <taxon>Pteropodinae</taxon>
        <taxon>Pteropus</taxon>
    </lineage>
</organism>
<evidence type="ECO:0000256" key="6">
    <source>
        <dbReference type="ARBA" id="ARBA00023136"/>
    </source>
</evidence>
<dbReference type="Proteomes" id="UP000010552">
    <property type="component" value="Unassembled WGS sequence"/>
</dbReference>
<keyword evidence="10" id="KW-0675">Receptor</keyword>
<protein>
    <submittedName>
        <fullName evidence="10">Olfactory receptor 10Q1</fullName>
    </submittedName>
</protein>
<dbReference type="InterPro" id="IPR000725">
    <property type="entry name" value="Olfact_rcpt"/>
</dbReference>
<gene>
    <name evidence="10" type="ORF">PAL_GLEAN10001715</name>
</gene>
<proteinExistence type="predicted"/>
<dbReference type="InterPro" id="IPR017452">
    <property type="entry name" value="GPCR_Rhodpsn_7TM"/>
</dbReference>
<evidence type="ECO:0000256" key="1">
    <source>
        <dbReference type="ARBA" id="ARBA00004651"/>
    </source>
</evidence>
<keyword evidence="4 8" id="KW-0812">Transmembrane</keyword>
<keyword evidence="3" id="KW-0716">Sensory transduction</keyword>
<dbReference type="AlphaFoldDB" id="L5L3Y4"/>
<evidence type="ECO:0000256" key="8">
    <source>
        <dbReference type="SAM" id="Phobius"/>
    </source>
</evidence>
<feature type="transmembrane region" description="Helical" evidence="8">
    <location>
        <begin position="44"/>
        <end position="69"/>
    </location>
</feature>
<dbReference type="PRINTS" id="PR00245">
    <property type="entry name" value="OLFACTORYR"/>
</dbReference>
<evidence type="ECO:0000256" key="7">
    <source>
        <dbReference type="ARBA" id="ARBA00023224"/>
    </source>
</evidence>
<evidence type="ECO:0000256" key="3">
    <source>
        <dbReference type="ARBA" id="ARBA00022606"/>
    </source>
</evidence>
<dbReference type="GO" id="GO:0004984">
    <property type="term" value="F:olfactory receptor activity"/>
    <property type="evidence" value="ECO:0007669"/>
    <property type="project" value="InterPro"/>
</dbReference>
<evidence type="ECO:0000256" key="2">
    <source>
        <dbReference type="ARBA" id="ARBA00022475"/>
    </source>
</evidence>
<reference evidence="11" key="1">
    <citation type="journal article" date="2013" name="Science">
        <title>Comparative analysis of bat genomes provides insight into the evolution of flight and immunity.</title>
        <authorList>
            <person name="Zhang G."/>
            <person name="Cowled C."/>
            <person name="Shi Z."/>
            <person name="Huang Z."/>
            <person name="Bishop-Lilly K.A."/>
            <person name="Fang X."/>
            <person name="Wynne J.W."/>
            <person name="Xiong Z."/>
            <person name="Baker M.L."/>
            <person name="Zhao W."/>
            <person name="Tachedjian M."/>
            <person name="Zhu Y."/>
            <person name="Zhou P."/>
            <person name="Jiang X."/>
            <person name="Ng J."/>
            <person name="Yang L."/>
            <person name="Wu L."/>
            <person name="Xiao J."/>
            <person name="Feng Y."/>
            <person name="Chen Y."/>
            <person name="Sun X."/>
            <person name="Zhang Y."/>
            <person name="Marsh G.A."/>
            <person name="Crameri G."/>
            <person name="Broder C.C."/>
            <person name="Frey K.G."/>
            <person name="Wang L.F."/>
            <person name="Wang J."/>
        </authorList>
    </citation>
    <scope>NUCLEOTIDE SEQUENCE [LARGE SCALE GENOMIC DNA]</scope>
</reference>
<feature type="domain" description="G-protein coupled receptors family 1 profile" evidence="9">
    <location>
        <begin position="1"/>
        <end position="188"/>
    </location>
</feature>
<dbReference type="InParanoid" id="L5L3Y4"/>
<feature type="transmembrane region" description="Helical" evidence="8">
    <location>
        <begin position="98"/>
        <end position="127"/>
    </location>
</feature>
<evidence type="ECO:0000313" key="11">
    <source>
        <dbReference type="Proteomes" id="UP000010552"/>
    </source>
</evidence>
<keyword evidence="5 8" id="KW-1133">Transmembrane helix</keyword>
<dbReference type="Gene3D" id="1.20.1070.10">
    <property type="entry name" value="Rhodopsin 7-helix transmembrane proteins"/>
    <property type="match status" value="1"/>
</dbReference>
<evidence type="ECO:0000313" key="10">
    <source>
        <dbReference type="EMBL" id="ELK17763.1"/>
    </source>
</evidence>
<name>L5L3Y4_PTEAL</name>
<feature type="transmembrane region" description="Helical" evidence="8">
    <location>
        <begin position="12"/>
        <end position="32"/>
    </location>
</feature>
<dbReference type="GO" id="GO:0007186">
    <property type="term" value="P:G protein-coupled receptor signaling pathway"/>
    <property type="evidence" value="ECO:0007669"/>
    <property type="project" value="InterPro"/>
</dbReference>
<dbReference type="GO" id="GO:0005886">
    <property type="term" value="C:plasma membrane"/>
    <property type="evidence" value="ECO:0007669"/>
    <property type="project" value="UniProtKB-SubCell"/>
</dbReference>
<dbReference type="Pfam" id="PF13853">
    <property type="entry name" value="7tm_4"/>
    <property type="match status" value="1"/>
</dbReference>
<keyword evidence="6 8" id="KW-0472">Membrane</keyword>
<dbReference type="PANTHER" id="PTHR26453">
    <property type="entry name" value="OLFACTORY RECEPTOR"/>
    <property type="match status" value="1"/>
</dbReference>
<accession>L5L3Y4</accession>
<comment type="subcellular location">
    <subcellularLocation>
        <location evidence="1">Cell membrane</location>
        <topology evidence="1">Multi-pass membrane protein</topology>
    </subcellularLocation>
</comment>
<evidence type="ECO:0000256" key="5">
    <source>
        <dbReference type="ARBA" id="ARBA00022989"/>
    </source>
</evidence>
<dbReference type="EMBL" id="KB030399">
    <property type="protein sequence ID" value="ELK17763.1"/>
    <property type="molecule type" value="Genomic_DNA"/>
</dbReference>
<keyword evidence="7" id="KW-0807">Transducer</keyword>
<evidence type="ECO:0000256" key="4">
    <source>
        <dbReference type="ARBA" id="ARBA00022692"/>
    </source>
</evidence>
<sequence length="188" mass="20965">MFYFLTPGGADCFLLAIMVSDGYVAICYPLHYTLVMTQKLCIQVVAFALGLALFLTVQRTSLIFTLPFWEHLRAINHFLCDVPPVLRLACADIHVHQAVLYVVSILVLTVPFLLICVSYMFIASAILRIRSTQGRRPAFSTCSSHLTVLLLQYGVCAVVHLHPPSRASAFEELQIALIYTFVAPLLHP</sequence>